<dbReference type="SMART" id="SM00530">
    <property type="entry name" value="HTH_XRE"/>
    <property type="match status" value="1"/>
</dbReference>
<accession>A0ABP7I0K5</accession>
<reference evidence="3" key="1">
    <citation type="journal article" date="2019" name="Int. J. Syst. Evol. Microbiol.">
        <title>The Global Catalogue of Microorganisms (GCM) 10K type strain sequencing project: providing services to taxonomists for standard genome sequencing and annotation.</title>
        <authorList>
            <consortium name="The Broad Institute Genomics Platform"/>
            <consortium name="The Broad Institute Genome Sequencing Center for Infectious Disease"/>
            <person name="Wu L."/>
            <person name="Ma J."/>
        </authorList>
    </citation>
    <scope>NUCLEOTIDE SEQUENCE [LARGE SCALE GENOMIC DNA]</scope>
    <source>
        <strain evidence="3">JCM 16908</strain>
    </source>
</reference>
<comment type="caution">
    <text evidence="2">The sequence shown here is derived from an EMBL/GenBank/DDBJ whole genome shotgun (WGS) entry which is preliminary data.</text>
</comment>
<evidence type="ECO:0000313" key="3">
    <source>
        <dbReference type="Proteomes" id="UP001500888"/>
    </source>
</evidence>
<dbReference type="RefSeq" id="WP_344939579.1">
    <property type="nucleotide sequence ID" value="NZ_BAAAZR010000007.1"/>
</dbReference>
<name>A0ABP7I0K5_9ACTN</name>
<protein>
    <recommendedName>
        <fullName evidence="1">HTH cro/C1-type domain-containing protein</fullName>
    </recommendedName>
</protein>
<dbReference type="EMBL" id="BAAAZR010000007">
    <property type="protein sequence ID" value="GAA3808888.1"/>
    <property type="molecule type" value="Genomic_DNA"/>
</dbReference>
<dbReference type="Proteomes" id="UP001500888">
    <property type="component" value="Unassembled WGS sequence"/>
</dbReference>
<organism evidence="2 3">
    <name type="scientific">Sphaerisporangium flaviroseum</name>
    <dbReference type="NCBI Taxonomy" id="509199"/>
    <lineage>
        <taxon>Bacteria</taxon>
        <taxon>Bacillati</taxon>
        <taxon>Actinomycetota</taxon>
        <taxon>Actinomycetes</taxon>
        <taxon>Streptosporangiales</taxon>
        <taxon>Streptosporangiaceae</taxon>
        <taxon>Sphaerisporangium</taxon>
    </lineage>
</organism>
<proteinExistence type="predicted"/>
<dbReference type="InterPro" id="IPR010982">
    <property type="entry name" value="Lambda_DNA-bd_dom_sf"/>
</dbReference>
<evidence type="ECO:0000313" key="2">
    <source>
        <dbReference type="EMBL" id="GAA3808888.1"/>
    </source>
</evidence>
<dbReference type="Gene3D" id="1.10.260.40">
    <property type="entry name" value="lambda repressor-like DNA-binding domains"/>
    <property type="match status" value="1"/>
</dbReference>
<dbReference type="SUPFAM" id="SSF47413">
    <property type="entry name" value="lambda repressor-like DNA-binding domains"/>
    <property type="match status" value="1"/>
</dbReference>
<dbReference type="InterPro" id="IPR001387">
    <property type="entry name" value="Cro/C1-type_HTH"/>
</dbReference>
<sequence length="441" mass="47999">MPRGPDAVDGTRSPWHLLGAALRQWREMRGLTLQELAPMVPIDLSVLAKWERGTRRPPEDAVERLDRALGAGGILVTMHGFALANETPQPSPQAAERWDADAMDPLRRQLLLGGIAAAGTAASAPFQDGLERLRFVVDRNVGTPGIEDYEELAWEYSHAIVSRPQREVLGNLAADVLALQRAMTSVPAREAARWLRVNARMSNLLAHTLGSTGFARESLHWWSVARRAAEQTGDPFVQGFAYASEAVQALHEDRPVALVLARADKALELTQRQPCVATVEALGARSHALILLGDVGQAYAALDEQAQVFEQLSDEVTSDLLSTEGWPAFRLLYSRSLVYTLAGHPGADSAQREALASYPAGRPRQRGQVELHRAYSEVKRGHIEGGLDHARQVLAGLGRDNVTKFVHHLAVGVADVVPAVERARASVIEYREQLALPAGGT</sequence>
<dbReference type="Pfam" id="PF13560">
    <property type="entry name" value="HTH_31"/>
    <property type="match status" value="1"/>
</dbReference>
<gene>
    <name evidence="2" type="ORF">GCM10022226_31440</name>
</gene>
<dbReference type="PROSITE" id="PS50943">
    <property type="entry name" value="HTH_CROC1"/>
    <property type="match status" value="1"/>
</dbReference>
<evidence type="ECO:0000259" key="1">
    <source>
        <dbReference type="PROSITE" id="PS50943"/>
    </source>
</evidence>
<keyword evidence="3" id="KW-1185">Reference proteome</keyword>
<dbReference type="CDD" id="cd00093">
    <property type="entry name" value="HTH_XRE"/>
    <property type="match status" value="1"/>
</dbReference>
<feature type="domain" description="HTH cro/C1-type" evidence="1">
    <location>
        <begin position="22"/>
        <end position="75"/>
    </location>
</feature>